<dbReference type="RefSeq" id="WP_124145935.1">
    <property type="nucleotide sequence ID" value="NZ_CAWOKI010000129.1"/>
</dbReference>
<sequence>MQSYTAIILSFLLLLGNTPSSKALVIENEVAFSSIFFRGSARTKTHQDNAKKGNIRAFVNTISTSDFDCEVENDKCPHRGSGR</sequence>
<evidence type="ECO:0000256" key="1">
    <source>
        <dbReference type="SAM" id="SignalP"/>
    </source>
</evidence>
<proteinExistence type="predicted"/>
<dbReference type="AlphaFoldDB" id="A0A3N6P383"/>
<feature type="chain" id="PRO_5018140395" evidence="1">
    <location>
        <begin position="24"/>
        <end position="83"/>
    </location>
</feature>
<feature type="signal peptide" evidence="1">
    <location>
        <begin position="1"/>
        <end position="23"/>
    </location>
</feature>
<keyword evidence="1" id="KW-0732">Signal</keyword>
<reference evidence="2 3" key="1">
    <citation type="journal article" date="2018" name="ACS Chem. Biol.">
        <title>Ketoreductase domain dysfunction expands chemodiversity: malyngamide biosynthesis in the cyanobacterium Okeania hirsuta.</title>
        <authorList>
            <person name="Moss N.A."/>
            <person name="Leao T."/>
            <person name="Rankin M."/>
            <person name="McCullough T.M."/>
            <person name="Qu P."/>
            <person name="Korobeynikov A."/>
            <person name="Smith J.L."/>
            <person name="Gerwick L."/>
            <person name="Gerwick W.H."/>
        </authorList>
    </citation>
    <scope>NUCLEOTIDE SEQUENCE [LARGE SCALE GENOMIC DNA]</scope>
    <source>
        <strain evidence="2 3">PAB10Feb10-1</strain>
    </source>
</reference>
<protein>
    <submittedName>
        <fullName evidence="2">Uncharacterized protein</fullName>
    </submittedName>
</protein>
<evidence type="ECO:0000313" key="3">
    <source>
        <dbReference type="Proteomes" id="UP000269154"/>
    </source>
</evidence>
<dbReference type="OrthoDB" id="9917709at2"/>
<comment type="caution">
    <text evidence="2">The sequence shown here is derived from an EMBL/GenBank/DDBJ whole genome shotgun (WGS) entry which is preliminary data.</text>
</comment>
<gene>
    <name evidence="2" type="ORF">D5R40_19600</name>
</gene>
<organism evidence="2 3">
    <name type="scientific">Okeania hirsuta</name>
    <dbReference type="NCBI Taxonomy" id="1458930"/>
    <lineage>
        <taxon>Bacteria</taxon>
        <taxon>Bacillati</taxon>
        <taxon>Cyanobacteriota</taxon>
        <taxon>Cyanophyceae</taxon>
        <taxon>Oscillatoriophycideae</taxon>
        <taxon>Oscillatoriales</taxon>
        <taxon>Microcoleaceae</taxon>
        <taxon>Okeania</taxon>
    </lineage>
</organism>
<dbReference type="EMBL" id="RCBY01000121">
    <property type="protein sequence ID" value="RQH35921.1"/>
    <property type="molecule type" value="Genomic_DNA"/>
</dbReference>
<dbReference type="Proteomes" id="UP000269154">
    <property type="component" value="Unassembled WGS sequence"/>
</dbReference>
<evidence type="ECO:0000313" key="2">
    <source>
        <dbReference type="EMBL" id="RQH35921.1"/>
    </source>
</evidence>
<accession>A0A3N6P383</accession>
<keyword evidence="3" id="KW-1185">Reference proteome</keyword>
<name>A0A3N6P383_9CYAN</name>